<name>A0ABN9VB09_9DINO</name>
<dbReference type="EMBL" id="CAUYUJ010016930">
    <property type="protein sequence ID" value="CAK0870151.1"/>
    <property type="molecule type" value="Genomic_DNA"/>
</dbReference>
<keyword evidence="1" id="KW-0175">Coiled coil</keyword>
<sequence length="232" mass="24653">MSARWSSALSGRRRLRQIRHAGPSRNIPTGVRALLDQEWAKLPCAQQAAATRAAAWIMSQGIGGVGWDAAIGPGADISRYSVIEGIALDLKAEAQLDAMASEDFAADFAARWSEGLRLAEGEARAGGRRQLELQAKVGGHLSLAADAQRRHADLAAARAKAAGAAAAAAEAAGEEQRRAAEEADRARVEAALREAEQQRLVPVKVKVQGLRMSRISDIQQFGQNFANSVQAL</sequence>
<dbReference type="Proteomes" id="UP001189429">
    <property type="component" value="Unassembled WGS sequence"/>
</dbReference>
<evidence type="ECO:0000256" key="1">
    <source>
        <dbReference type="SAM" id="Coils"/>
    </source>
</evidence>
<evidence type="ECO:0000313" key="3">
    <source>
        <dbReference type="Proteomes" id="UP001189429"/>
    </source>
</evidence>
<evidence type="ECO:0000313" key="2">
    <source>
        <dbReference type="EMBL" id="CAK0870151.1"/>
    </source>
</evidence>
<keyword evidence="3" id="KW-1185">Reference proteome</keyword>
<gene>
    <name evidence="2" type="ORF">PCOR1329_LOCUS56328</name>
</gene>
<protein>
    <submittedName>
        <fullName evidence="2">Uncharacterized protein</fullName>
    </submittedName>
</protein>
<feature type="coiled-coil region" evidence="1">
    <location>
        <begin position="169"/>
        <end position="198"/>
    </location>
</feature>
<comment type="caution">
    <text evidence="2">The sequence shown here is derived from an EMBL/GenBank/DDBJ whole genome shotgun (WGS) entry which is preliminary data.</text>
</comment>
<organism evidence="2 3">
    <name type="scientific">Prorocentrum cordatum</name>
    <dbReference type="NCBI Taxonomy" id="2364126"/>
    <lineage>
        <taxon>Eukaryota</taxon>
        <taxon>Sar</taxon>
        <taxon>Alveolata</taxon>
        <taxon>Dinophyceae</taxon>
        <taxon>Prorocentrales</taxon>
        <taxon>Prorocentraceae</taxon>
        <taxon>Prorocentrum</taxon>
    </lineage>
</organism>
<proteinExistence type="predicted"/>
<accession>A0ABN9VB09</accession>
<reference evidence="2" key="1">
    <citation type="submission" date="2023-10" db="EMBL/GenBank/DDBJ databases">
        <authorList>
            <person name="Chen Y."/>
            <person name="Shah S."/>
            <person name="Dougan E. K."/>
            <person name="Thang M."/>
            <person name="Chan C."/>
        </authorList>
    </citation>
    <scope>NUCLEOTIDE SEQUENCE [LARGE SCALE GENOMIC DNA]</scope>
</reference>